<dbReference type="FunFam" id="2.40.50.140:FF:000440">
    <property type="entry name" value="26S protease regulatory subunit 7"/>
    <property type="match status" value="1"/>
</dbReference>
<dbReference type="InterPro" id="IPR003960">
    <property type="entry name" value="ATPase_AAA_CS"/>
</dbReference>
<evidence type="ECO:0000256" key="6">
    <source>
        <dbReference type="ARBA" id="ARBA00022942"/>
    </source>
</evidence>
<evidence type="ECO:0000256" key="4">
    <source>
        <dbReference type="ARBA" id="ARBA00022741"/>
    </source>
</evidence>
<proteinExistence type="inferred from homology"/>
<comment type="similarity">
    <text evidence="2 8">Belongs to the AAA ATPase family.</text>
</comment>
<dbReference type="EMBL" id="CP119907">
    <property type="protein sequence ID" value="WFD24976.1"/>
    <property type="molecule type" value="Genomic_DNA"/>
</dbReference>
<dbReference type="InterPro" id="IPR003593">
    <property type="entry name" value="AAA+_ATPase"/>
</dbReference>
<keyword evidence="12" id="KW-1185">Reference proteome</keyword>
<keyword evidence="3" id="KW-0963">Cytoplasm</keyword>
<dbReference type="InterPro" id="IPR027417">
    <property type="entry name" value="P-loop_NTPase"/>
</dbReference>
<accession>A0AAF0ELM6</accession>
<dbReference type="AlphaFoldDB" id="A0AAF0ELM6"/>
<dbReference type="CDD" id="cd19502">
    <property type="entry name" value="RecA-like_PAN_like"/>
    <property type="match status" value="1"/>
</dbReference>
<evidence type="ECO:0000256" key="8">
    <source>
        <dbReference type="RuleBase" id="RU003651"/>
    </source>
</evidence>
<dbReference type="GO" id="GO:0005737">
    <property type="term" value="C:cytoplasm"/>
    <property type="evidence" value="ECO:0007669"/>
    <property type="project" value="UniProtKB-SubCell"/>
</dbReference>
<evidence type="ECO:0000256" key="2">
    <source>
        <dbReference type="ARBA" id="ARBA00006914"/>
    </source>
</evidence>
<evidence type="ECO:0000256" key="1">
    <source>
        <dbReference type="ARBA" id="ARBA00004496"/>
    </source>
</evidence>
<dbReference type="Gene3D" id="2.40.50.140">
    <property type="entry name" value="Nucleic acid-binding proteins"/>
    <property type="match status" value="1"/>
</dbReference>
<dbReference type="PANTHER" id="PTHR23073">
    <property type="entry name" value="26S PROTEASOME REGULATORY SUBUNIT"/>
    <property type="match status" value="1"/>
</dbReference>
<dbReference type="InterPro" id="IPR012340">
    <property type="entry name" value="NA-bd_OB-fold"/>
</dbReference>
<keyword evidence="6 11" id="KW-0647">Proteasome</keyword>
<name>A0AAF0ELM6_9BASI</name>
<dbReference type="InterPro" id="IPR050221">
    <property type="entry name" value="26S_Proteasome_ATPase"/>
</dbReference>
<dbReference type="Gene3D" id="1.10.8.60">
    <property type="match status" value="1"/>
</dbReference>
<dbReference type="Pfam" id="PF17862">
    <property type="entry name" value="AAA_lid_3"/>
    <property type="match status" value="1"/>
</dbReference>
<sequence length="471" mass="51867">MPPKKDWEKYTKPDADPDKKEDEIVPLDEGDIQLLRTYGQGPYAAALKRIDAEIKDVEKRVSEKMGVKESDTGLAPPDLWDIAADKQRMSEEQPLQVARCTKIIPAATSGDGTSEGDASGPSTGVQALDNVLGALGGMANRSADAKDKYVINIKQIAKFVVGLGERIAPTDVEEGMRVGVDRNKYQIQIPLPPKIDPTVTMMQVEEKPDVTYGDIGGVKEQIEKLREVVETPLLEPERFVKLGIDPPKGVLLFGPPGTGKTLCARAVANRTDATFIRVIGSELVQKYVGEGARMVRELFELARTKKACIIFFDEVDAIGGMRFDDGAGGDNEVQRTMLELINQLDGFDARGNIKVLMATNRPDTLDPALLRPGRLDRRVEFGLPDQEGRAHILRIHARSMSVERHIRFDLIARLCPNTTGAELRSVATEAGMFAIRAHRKVATEKDFLQAVEKVVRQGSKFSSTSLYAQYN</sequence>
<reference evidence="11" key="1">
    <citation type="submission" date="2023-03" db="EMBL/GenBank/DDBJ databases">
        <title>Mating type loci evolution in Malassezia.</title>
        <authorList>
            <person name="Coelho M.A."/>
        </authorList>
    </citation>
    <scope>NUCLEOTIDE SEQUENCE</scope>
    <source>
        <strain evidence="11">CBS 12830</strain>
    </source>
</reference>
<evidence type="ECO:0000256" key="7">
    <source>
        <dbReference type="ARBA" id="ARBA00067449"/>
    </source>
</evidence>
<dbReference type="PROSITE" id="PS00674">
    <property type="entry name" value="AAA"/>
    <property type="match status" value="1"/>
</dbReference>
<dbReference type="SMART" id="SM00382">
    <property type="entry name" value="AAA"/>
    <property type="match status" value="1"/>
</dbReference>
<dbReference type="Proteomes" id="UP001214415">
    <property type="component" value="Chromosome 8"/>
</dbReference>
<evidence type="ECO:0000256" key="5">
    <source>
        <dbReference type="ARBA" id="ARBA00022840"/>
    </source>
</evidence>
<evidence type="ECO:0000256" key="3">
    <source>
        <dbReference type="ARBA" id="ARBA00022490"/>
    </source>
</evidence>
<dbReference type="FunFam" id="1.10.8.60:FF:000005">
    <property type="entry name" value="26S protease regulatory subunit 7"/>
    <property type="match status" value="1"/>
</dbReference>
<dbReference type="InterPro" id="IPR003959">
    <property type="entry name" value="ATPase_AAA_core"/>
</dbReference>
<organism evidence="11 12">
    <name type="scientific">Malassezia equina</name>
    <dbReference type="NCBI Taxonomy" id="1381935"/>
    <lineage>
        <taxon>Eukaryota</taxon>
        <taxon>Fungi</taxon>
        <taxon>Dikarya</taxon>
        <taxon>Basidiomycota</taxon>
        <taxon>Ustilaginomycotina</taxon>
        <taxon>Malasseziomycetes</taxon>
        <taxon>Malasseziales</taxon>
        <taxon>Malasseziaceae</taxon>
        <taxon>Malassezia</taxon>
    </lineage>
</organism>
<evidence type="ECO:0000256" key="9">
    <source>
        <dbReference type="SAM" id="MobiDB-lite"/>
    </source>
</evidence>
<feature type="region of interest" description="Disordered" evidence="9">
    <location>
        <begin position="1"/>
        <end position="23"/>
    </location>
</feature>
<protein>
    <recommendedName>
        <fullName evidence="7">26S proteasome regulatory subunit 7 homolog</fullName>
    </recommendedName>
</protein>
<feature type="domain" description="AAA+ ATPase" evidence="10">
    <location>
        <begin position="246"/>
        <end position="385"/>
    </location>
</feature>
<evidence type="ECO:0000313" key="12">
    <source>
        <dbReference type="Proteomes" id="UP001214415"/>
    </source>
</evidence>
<comment type="subcellular location">
    <subcellularLocation>
        <location evidence="1">Cytoplasm</location>
    </subcellularLocation>
</comment>
<dbReference type="GO" id="GO:0008540">
    <property type="term" value="C:proteasome regulatory particle, base subcomplex"/>
    <property type="evidence" value="ECO:0007669"/>
    <property type="project" value="UniProtKB-ARBA"/>
</dbReference>
<dbReference type="GO" id="GO:0005524">
    <property type="term" value="F:ATP binding"/>
    <property type="evidence" value="ECO:0007669"/>
    <property type="project" value="UniProtKB-KW"/>
</dbReference>
<dbReference type="InterPro" id="IPR048723">
    <property type="entry name" value="OB_PRS7"/>
</dbReference>
<dbReference type="InterPro" id="IPR041569">
    <property type="entry name" value="AAA_lid_3"/>
</dbReference>
<dbReference type="GO" id="GO:0016887">
    <property type="term" value="F:ATP hydrolysis activity"/>
    <property type="evidence" value="ECO:0007669"/>
    <property type="project" value="InterPro"/>
</dbReference>
<dbReference type="Gene3D" id="3.40.50.300">
    <property type="entry name" value="P-loop containing nucleotide triphosphate hydrolases"/>
    <property type="match status" value="1"/>
</dbReference>
<dbReference type="FunFam" id="3.40.50.300:FF:000027">
    <property type="entry name" value="26S protease regulatory subunit 7"/>
    <property type="match status" value="1"/>
</dbReference>
<evidence type="ECO:0000259" key="10">
    <source>
        <dbReference type="SMART" id="SM00382"/>
    </source>
</evidence>
<dbReference type="SUPFAM" id="SSF52540">
    <property type="entry name" value="P-loop containing nucleoside triphosphate hydrolases"/>
    <property type="match status" value="1"/>
</dbReference>
<keyword evidence="5 8" id="KW-0067">ATP-binding</keyword>
<evidence type="ECO:0000313" key="11">
    <source>
        <dbReference type="EMBL" id="WFD24976.1"/>
    </source>
</evidence>
<dbReference type="Pfam" id="PF21236">
    <property type="entry name" value="OB_PRS7"/>
    <property type="match status" value="1"/>
</dbReference>
<dbReference type="Pfam" id="PF00004">
    <property type="entry name" value="AAA"/>
    <property type="match status" value="1"/>
</dbReference>
<keyword evidence="4 8" id="KW-0547">Nucleotide-binding</keyword>
<gene>
    <name evidence="11" type="primary">RPT1</name>
    <name evidence="11" type="ORF">MEQU1_003683</name>
</gene>